<feature type="domain" description="Transposase IS116/IS110/IS902 C-terminal" evidence="2">
    <location>
        <begin position="189"/>
        <end position="270"/>
    </location>
</feature>
<dbReference type="Pfam" id="PF01548">
    <property type="entry name" value="DEDD_Tnp_IS110"/>
    <property type="match status" value="1"/>
</dbReference>
<dbReference type="Proteomes" id="UP001229355">
    <property type="component" value="Chromosome 1"/>
</dbReference>
<dbReference type="PANTHER" id="PTHR33055:SF13">
    <property type="entry name" value="TRANSPOSASE"/>
    <property type="match status" value="1"/>
</dbReference>
<dbReference type="InterPro" id="IPR003346">
    <property type="entry name" value="Transposase_20"/>
</dbReference>
<dbReference type="PANTHER" id="PTHR33055">
    <property type="entry name" value="TRANSPOSASE FOR INSERTION SEQUENCE ELEMENT IS1111A"/>
    <property type="match status" value="1"/>
</dbReference>
<name>A0ABY8D6Q8_9HYPH</name>
<evidence type="ECO:0000259" key="1">
    <source>
        <dbReference type="Pfam" id="PF01548"/>
    </source>
</evidence>
<evidence type="ECO:0000313" key="4">
    <source>
        <dbReference type="Proteomes" id="UP001229355"/>
    </source>
</evidence>
<dbReference type="NCBIfam" id="NF033542">
    <property type="entry name" value="transpos_IS110"/>
    <property type="match status" value="1"/>
</dbReference>
<evidence type="ECO:0000313" key="3">
    <source>
        <dbReference type="EMBL" id="WEX86544.1"/>
    </source>
</evidence>
<proteinExistence type="predicted"/>
<dbReference type="RefSeq" id="WP_280658609.1">
    <property type="nucleotide sequence ID" value="NZ_CP120373.1"/>
</dbReference>
<organism evidence="3 4">
    <name type="scientific">Sinorhizobium garamanticum</name>
    <dbReference type="NCBI Taxonomy" id="680247"/>
    <lineage>
        <taxon>Bacteria</taxon>
        <taxon>Pseudomonadati</taxon>
        <taxon>Pseudomonadota</taxon>
        <taxon>Alphaproteobacteria</taxon>
        <taxon>Hyphomicrobiales</taxon>
        <taxon>Rhizobiaceae</taxon>
        <taxon>Sinorhizobium/Ensifer group</taxon>
        <taxon>Sinorhizobium</taxon>
    </lineage>
</organism>
<dbReference type="Pfam" id="PF02371">
    <property type="entry name" value="Transposase_20"/>
    <property type="match status" value="1"/>
</dbReference>
<keyword evidence="4" id="KW-1185">Reference proteome</keyword>
<accession>A0ABY8D6Q8</accession>
<reference evidence="3 4" key="1">
    <citation type="submission" date="2023-03" db="EMBL/GenBank/DDBJ databases">
        <authorList>
            <person name="Kaur S."/>
            <person name="Espinosa-Saiz D."/>
            <person name="Velazquez E."/>
            <person name="Menendez E."/>
            <person name="diCenzo G.C."/>
        </authorList>
    </citation>
    <scope>NUCLEOTIDE SEQUENCE [LARGE SCALE GENOMIC DNA]</scope>
    <source>
        <strain evidence="3 4">LMG 24692</strain>
    </source>
</reference>
<sequence>MIQPDVIGCDIAKAHLDLFDSGRGRHERIDNTPAAIAVWLATLADRVVHVVFEATGRYDGKLRAALEAADYPYSRVNPARARDFAKALGLLAKTDAIDARLLARMGQSLPLPTHAPDDPVRRSLGRLHARRDQLVAMRQQERTRLHEAEGDERDSLESHLAWLNAEIGRIETICRERLRTDETLRSQEQRLRSIPGVGPVAALTLITLMPELGSRSSKAIAALAGLAPFNVDSGMSRGQRHIRGGRKRIRDALYMAALTASRMPSAFKPYADRMARQGKPFKVVITALARKLLTIANALARDKTIYSKA</sequence>
<evidence type="ECO:0000259" key="2">
    <source>
        <dbReference type="Pfam" id="PF02371"/>
    </source>
</evidence>
<dbReference type="InterPro" id="IPR047650">
    <property type="entry name" value="Transpos_IS110"/>
</dbReference>
<gene>
    <name evidence="3" type="ORF">PZN02_002842</name>
</gene>
<dbReference type="InterPro" id="IPR002525">
    <property type="entry name" value="Transp_IS110-like_N"/>
</dbReference>
<protein>
    <submittedName>
        <fullName evidence="3">IS110 family transposase</fullName>
    </submittedName>
</protein>
<dbReference type="EMBL" id="CP120373">
    <property type="protein sequence ID" value="WEX86544.1"/>
    <property type="molecule type" value="Genomic_DNA"/>
</dbReference>
<feature type="domain" description="Transposase IS110-like N-terminal" evidence="1">
    <location>
        <begin position="7"/>
        <end position="147"/>
    </location>
</feature>